<protein>
    <submittedName>
        <fullName evidence="1">mRNA-degrading endonuclease</fullName>
    </submittedName>
</protein>
<dbReference type="PANTHER" id="PTHR33988">
    <property type="entry name" value="ENDORIBONUCLEASE MAZF-RELATED"/>
    <property type="match status" value="1"/>
</dbReference>
<keyword evidence="1" id="KW-0255">Endonuclease</keyword>
<dbReference type="GO" id="GO:0004521">
    <property type="term" value="F:RNA endonuclease activity"/>
    <property type="evidence" value="ECO:0007669"/>
    <property type="project" value="TreeGrafter"/>
</dbReference>
<dbReference type="KEGG" id="dph:EHF33_20835"/>
<dbReference type="AlphaFoldDB" id="A0A3G8YJC2"/>
<dbReference type="Pfam" id="PF02452">
    <property type="entry name" value="PemK_toxin"/>
    <property type="match status" value="1"/>
</dbReference>
<proteinExistence type="predicted"/>
<evidence type="ECO:0000313" key="1">
    <source>
        <dbReference type="EMBL" id="AZI45359.1"/>
    </source>
</evidence>
<name>A0A3G8YJC2_9DEIO</name>
<dbReference type="GO" id="GO:0016075">
    <property type="term" value="P:rRNA catabolic process"/>
    <property type="evidence" value="ECO:0007669"/>
    <property type="project" value="TreeGrafter"/>
</dbReference>
<keyword evidence="1" id="KW-0614">Plasmid</keyword>
<dbReference type="EMBL" id="CP034189">
    <property type="protein sequence ID" value="AZI45359.1"/>
    <property type="molecule type" value="Genomic_DNA"/>
</dbReference>
<accession>A0A3G8YJC2</accession>
<geneLocation type="plasmid" evidence="1 2">
    <name>unnamed5</name>
</geneLocation>
<dbReference type="RefSeq" id="WP_124875889.1">
    <property type="nucleotide sequence ID" value="NZ_CP034189.1"/>
</dbReference>
<dbReference type="PANTHER" id="PTHR33988:SF3">
    <property type="entry name" value="ENDORIBONUCLEASE TOXIN CHPB-RELATED"/>
    <property type="match status" value="1"/>
</dbReference>
<keyword evidence="2" id="KW-1185">Reference proteome</keyword>
<evidence type="ECO:0000313" key="2">
    <source>
        <dbReference type="Proteomes" id="UP000276417"/>
    </source>
</evidence>
<dbReference type="InterPro" id="IPR011067">
    <property type="entry name" value="Plasmid_toxin/cell-grow_inhib"/>
</dbReference>
<reference evidence="1 2" key="1">
    <citation type="submission" date="2018-11" db="EMBL/GenBank/DDBJ databases">
        <title>Deinococcus shelandsis sp. nov., isolated from South Shetland Islands soil of Antarctica.</title>
        <authorList>
            <person name="Tian J."/>
        </authorList>
    </citation>
    <scope>NUCLEOTIDE SEQUENCE [LARGE SCALE GENOMIC DNA]</scope>
    <source>
        <strain evidence="1 2">S14-83T</strain>
        <plasmid evidence="1 2">unnamed5</plasmid>
    </source>
</reference>
<keyword evidence="1" id="KW-0540">Nuclease</keyword>
<sequence length="116" mass="12785">MTPGLPVPKKGDLIWLDFSPQAGHEQAGRRPALVITPSLFNRSTNLLFAAPITSRVRGHEFEVPLPAGLSISGVILVHHTRSVDWKVRNAEIIEAVPEETLFEVLDILNAVVEDEE</sequence>
<gene>
    <name evidence="1" type="ORF">EHF33_20835</name>
</gene>
<dbReference type="GO" id="GO:0003677">
    <property type="term" value="F:DNA binding"/>
    <property type="evidence" value="ECO:0007669"/>
    <property type="project" value="InterPro"/>
</dbReference>
<dbReference type="SUPFAM" id="SSF50118">
    <property type="entry name" value="Cell growth inhibitor/plasmid maintenance toxic component"/>
    <property type="match status" value="1"/>
</dbReference>
<keyword evidence="1" id="KW-0378">Hydrolase</keyword>
<dbReference type="Gene3D" id="2.30.30.110">
    <property type="match status" value="1"/>
</dbReference>
<dbReference type="Proteomes" id="UP000276417">
    <property type="component" value="Plasmid unnamed5"/>
</dbReference>
<dbReference type="GO" id="GO:0006402">
    <property type="term" value="P:mRNA catabolic process"/>
    <property type="evidence" value="ECO:0007669"/>
    <property type="project" value="TreeGrafter"/>
</dbReference>
<dbReference type="OrthoDB" id="9808744at2"/>
<dbReference type="InterPro" id="IPR003477">
    <property type="entry name" value="PemK-like"/>
</dbReference>
<organism evidence="1 2">
    <name type="scientific">Deinococcus psychrotolerans</name>
    <dbReference type="NCBI Taxonomy" id="2489213"/>
    <lineage>
        <taxon>Bacteria</taxon>
        <taxon>Thermotogati</taxon>
        <taxon>Deinococcota</taxon>
        <taxon>Deinococci</taxon>
        <taxon>Deinococcales</taxon>
        <taxon>Deinococcaceae</taxon>
        <taxon>Deinococcus</taxon>
    </lineage>
</organism>